<dbReference type="Pfam" id="PF03881">
    <property type="entry name" value="Fructosamin_kin"/>
    <property type="match status" value="1"/>
</dbReference>
<proteinExistence type="predicted"/>
<organism evidence="3 4">
    <name type="scientific">Symbiodinium pilosum</name>
    <name type="common">Dinoflagellate</name>
    <dbReference type="NCBI Taxonomy" id="2952"/>
    <lineage>
        <taxon>Eukaryota</taxon>
        <taxon>Sar</taxon>
        <taxon>Alveolata</taxon>
        <taxon>Dinophyceae</taxon>
        <taxon>Suessiales</taxon>
        <taxon>Symbiodiniaceae</taxon>
        <taxon>Symbiodinium</taxon>
    </lineage>
</organism>
<dbReference type="InterPro" id="IPR011009">
    <property type="entry name" value="Kinase-like_dom_sf"/>
</dbReference>
<dbReference type="EC" id="2.7.1.172" evidence="1"/>
<evidence type="ECO:0000313" key="4">
    <source>
        <dbReference type="Proteomes" id="UP000649617"/>
    </source>
</evidence>
<dbReference type="SUPFAM" id="SSF56112">
    <property type="entry name" value="Protein kinase-like (PK-like)"/>
    <property type="match status" value="1"/>
</dbReference>
<accession>A0A812JT69</accession>
<dbReference type="Proteomes" id="UP000649617">
    <property type="component" value="Unassembled WGS sequence"/>
</dbReference>
<dbReference type="OrthoDB" id="426195at2759"/>
<evidence type="ECO:0000313" key="3">
    <source>
        <dbReference type="EMBL" id="CAE7213377.1"/>
    </source>
</evidence>
<dbReference type="Gene3D" id="3.90.1200.10">
    <property type="match status" value="1"/>
</dbReference>
<comment type="caution">
    <text evidence="3">The sequence shown here is derived from an EMBL/GenBank/DDBJ whole genome shotgun (WGS) entry which is preliminary data.</text>
</comment>
<dbReference type="InterPro" id="IPR016477">
    <property type="entry name" value="Fructo-/Ketosamine-3-kinase"/>
</dbReference>
<keyword evidence="4" id="KW-1185">Reference proteome</keyword>
<comment type="catalytic activity">
    <reaction evidence="2">
        <text>N(6)-D-ribulosyl-L-lysyl-[protein] + ATP = N(6)-(3-O-phospho-D-ribulosyl)-L-lysyl-[protein] + ADP + H(+)</text>
        <dbReference type="Rhea" id="RHEA:48432"/>
        <dbReference type="Rhea" id="RHEA-COMP:12103"/>
        <dbReference type="Rhea" id="RHEA-COMP:12104"/>
        <dbReference type="ChEBI" id="CHEBI:15378"/>
        <dbReference type="ChEBI" id="CHEBI:30616"/>
        <dbReference type="ChEBI" id="CHEBI:90418"/>
        <dbReference type="ChEBI" id="CHEBI:90420"/>
        <dbReference type="ChEBI" id="CHEBI:456216"/>
        <dbReference type="EC" id="2.7.1.172"/>
    </reaction>
    <physiologicalReaction direction="left-to-right" evidence="2">
        <dbReference type="Rhea" id="RHEA:48433"/>
    </physiologicalReaction>
</comment>
<dbReference type="AlphaFoldDB" id="A0A812JT69"/>
<evidence type="ECO:0000256" key="1">
    <source>
        <dbReference type="ARBA" id="ARBA00011961"/>
    </source>
</evidence>
<evidence type="ECO:0000256" key="2">
    <source>
        <dbReference type="ARBA" id="ARBA00048655"/>
    </source>
</evidence>
<name>A0A812JT69_SYMPI</name>
<dbReference type="GO" id="GO:0102193">
    <property type="term" value="F:protein-ribulosamine 3-kinase activity"/>
    <property type="evidence" value="ECO:0007669"/>
    <property type="project" value="UniProtKB-EC"/>
</dbReference>
<dbReference type="EMBL" id="CAJNIZ010002670">
    <property type="protein sequence ID" value="CAE7213377.1"/>
    <property type="molecule type" value="Genomic_DNA"/>
</dbReference>
<dbReference type="PANTHER" id="PTHR12149:SF8">
    <property type="entry name" value="PROTEIN-RIBULOSAMINE 3-KINASE"/>
    <property type="match status" value="1"/>
</dbReference>
<protein>
    <recommendedName>
        <fullName evidence="1">protein-ribulosamine 3-kinase</fullName>
        <ecNumber evidence="1">2.7.1.172</ecNumber>
    </recommendedName>
</protein>
<gene>
    <name evidence="3" type="ORF">SPIL2461_LOCUS2444</name>
</gene>
<dbReference type="PANTHER" id="PTHR12149">
    <property type="entry name" value="FRUCTOSAMINE 3 KINASE-RELATED PROTEIN"/>
    <property type="match status" value="1"/>
</dbReference>
<sequence>MQKLSMGGRPNMKEFGRALAKMHLAEPADATAKEGNFGFEVDNTIGGTPQSNTWTSDWVEFVREHRLGAQVRMAGSTELQRTWEQVLKETNNLKDLFTDVEVKPSILHGDLWSGNYEKTPDGVAIFDPATYYGHHEAEFGMSWCAGFS</sequence>
<reference evidence="3" key="1">
    <citation type="submission" date="2021-02" db="EMBL/GenBank/DDBJ databases">
        <authorList>
            <person name="Dougan E. K."/>
            <person name="Rhodes N."/>
            <person name="Thang M."/>
            <person name="Chan C."/>
        </authorList>
    </citation>
    <scope>NUCLEOTIDE SEQUENCE</scope>
</reference>
<feature type="non-terminal residue" evidence="3">
    <location>
        <position position="1"/>
    </location>
</feature>